<accession>A0ABN2V8N1</accession>
<evidence type="ECO:0000256" key="5">
    <source>
        <dbReference type="ARBA" id="ARBA00022927"/>
    </source>
</evidence>
<feature type="domain" description="Protein export membrane protein SecD/SecF C-terminal" evidence="11">
    <location>
        <begin position="122"/>
        <end position="307"/>
    </location>
</feature>
<dbReference type="Proteomes" id="UP001500751">
    <property type="component" value="Unassembled WGS sequence"/>
</dbReference>
<keyword evidence="8 9" id="KW-0472">Membrane</keyword>
<keyword evidence="2 9" id="KW-0813">Transport</keyword>
<comment type="caution">
    <text evidence="12">The sequence shown here is derived from an EMBL/GenBank/DDBJ whole genome shotgun (WGS) entry which is preliminary data.</text>
</comment>
<feature type="transmembrane region" description="Helical" evidence="9">
    <location>
        <begin position="254"/>
        <end position="273"/>
    </location>
</feature>
<feature type="transmembrane region" description="Helical" evidence="9">
    <location>
        <begin position="27"/>
        <end position="47"/>
    </location>
</feature>
<dbReference type="PRINTS" id="PR01755">
    <property type="entry name" value="SECFTRNLCASE"/>
</dbReference>
<feature type="region of interest" description="Disordered" evidence="10">
    <location>
        <begin position="324"/>
        <end position="391"/>
    </location>
</feature>
<sequence length="391" mass="42169">MSASNSWGNRLYRGEVSYDFIGKQKRWYTVSGVLLLVSVASLLIFGLKFSLDFRGGSQFDVKSETLSVETVKTHVAEISKDPTVQVADVVGKRHVIVKTTPLTPEEQTKVRDVIAKDAGVKDSNEITTNLVSGSWGHEITQKAIEGLVIFVVLVLIYLAVFYEWKMALSGVIALAHDLVITAGIYALVGFEVSPATVIGFLTILGYSLYDTVVVFDKVRENTKGLGSSKTDLSYTQAANLAVNQTLIRSLNTSLIALIPVAALLFAGTLVGGAGVLQDLALALLVGIAVGTYSSIFIATPLLADLKEREPEMRALKRKTAGAQAKAAARAERTVPVQERVPGSYLGGDADGEDGEELDEIPETTPRDLPRGPRNQPVRGDRGRNRPSGKRR</sequence>
<keyword evidence="3 9" id="KW-1003">Cell membrane</keyword>
<protein>
    <recommendedName>
        <fullName evidence="9">Protein-export membrane protein SecF</fullName>
    </recommendedName>
</protein>
<dbReference type="NCBIfam" id="TIGR00966">
    <property type="entry name" value="transloc_SecF"/>
    <property type="match status" value="1"/>
</dbReference>
<comment type="subunit">
    <text evidence="9">Forms a complex with SecD. Part of the essential Sec protein translocation apparatus which comprises SecA, SecYEG and auxiliary proteins SecDF. Other proteins may also be involved.</text>
</comment>
<dbReference type="Gene3D" id="1.20.1640.10">
    <property type="entry name" value="Multidrug efflux transporter AcrB transmembrane domain"/>
    <property type="match status" value="1"/>
</dbReference>
<dbReference type="NCBIfam" id="TIGR00916">
    <property type="entry name" value="2A0604s01"/>
    <property type="match status" value="1"/>
</dbReference>
<reference evidence="12 13" key="1">
    <citation type="journal article" date="2019" name="Int. J. Syst. Evol. Microbiol.">
        <title>The Global Catalogue of Microorganisms (GCM) 10K type strain sequencing project: providing services to taxonomists for standard genome sequencing and annotation.</title>
        <authorList>
            <consortium name="The Broad Institute Genomics Platform"/>
            <consortium name="The Broad Institute Genome Sequencing Center for Infectious Disease"/>
            <person name="Wu L."/>
            <person name="Ma J."/>
        </authorList>
    </citation>
    <scope>NUCLEOTIDE SEQUENCE [LARGE SCALE GENOMIC DNA]</scope>
    <source>
        <strain evidence="12 13">JCM 16014</strain>
    </source>
</reference>
<keyword evidence="7 9" id="KW-0811">Translocation</keyword>
<dbReference type="PANTHER" id="PTHR30081:SF8">
    <property type="entry name" value="PROTEIN TRANSLOCASE SUBUNIT SECF"/>
    <property type="match status" value="1"/>
</dbReference>
<keyword evidence="6 9" id="KW-1133">Transmembrane helix</keyword>
<dbReference type="RefSeq" id="WP_344670064.1">
    <property type="nucleotide sequence ID" value="NZ_BAAAQN010000055.1"/>
</dbReference>
<dbReference type="PANTHER" id="PTHR30081">
    <property type="entry name" value="PROTEIN-EXPORT MEMBRANE PROTEIN SEC"/>
    <property type="match status" value="1"/>
</dbReference>
<dbReference type="InterPro" id="IPR022645">
    <property type="entry name" value="SecD/SecF_bac"/>
</dbReference>
<evidence type="ECO:0000256" key="7">
    <source>
        <dbReference type="ARBA" id="ARBA00023010"/>
    </source>
</evidence>
<keyword evidence="5 9" id="KW-0653">Protein transport</keyword>
<comment type="subcellular location">
    <subcellularLocation>
        <location evidence="1 9">Cell membrane</location>
        <topology evidence="1 9">Multi-pass membrane protein</topology>
    </subcellularLocation>
</comment>
<dbReference type="InterPro" id="IPR055344">
    <property type="entry name" value="SecD_SecF_C_bact"/>
</dbReference>
<keyword evidence="13" id="KW-1185">Reference proteome</keyword>
<dbReference type="InterPro" id="IPR022646">
    <property type="entry name" value="SecD/SecF_CS"/>
</dbReference>
<evidence type="ECO:0000256" key="3">
    <source>
        <dbReference type="ARBA" id="ARBA00022475"/>
    </source>
</evidence>
<feature type="transmembrane region" description="Helical" evidence="9">
    <location>
        <begin position="182"/>
        <end position="209"/>
    </location>
</feature>
<comment type="similarity">
    <text evidence="9">Belongs to the SecD/SecF family. SecF subfamily.</text>
</comment>
<evidence type="ECO:0000313" key="13">
    <source>
        <dbReference type="Proteomes" id="UP001500751"/>
    </source>
</evidence>
<organism evidence="12 13">
    <name type="scientific">Catenulispora yoronensis</name>
    <dbReference type="NCBI Taxonomy" id="450799"/>
    <lineage>
        <taxon>Bacteria</taxon>
        <taxon>Bacillati</taxon>
        <taxon>Actinomycetota</taxon>
        <taxon>Actinomycetes</taxon>
        <taxon>Catenulisporales</taxon>
        <taxon>Catenulisporaceae</taxon>
        <taxon>Catenulispora</taxon>
    </lineage>
</organism>
<dbReference type="Pfam" id="PF02355">
    <property type="entry name" value="SecD_SecF_C"/>
    <property type="match status" value="1"/>
</dbReference>
<dbReference type="Pfam" id="PF07549">
    <property type="entry name" value="Sec_GG"/>
    <property type="match status" value="1"/>
</dbReference>
<comment type="function">
    <text evidence="9">Part of the Sec protein translocase complex. Interacts with the SecYEG preprotein conducting channel. SecDF uses the proton motive force (PMF) to complete protein translocation after the ATP-dependent function of SecA.</text>
</comment>
<evidence type="ECO:0000256" key="10">
    <source>
        <dbReference type="SAM" id="MobiDB-lite"/>
    </source>
</evidence>
<dbReference type="SUPFAM" id="SSF82866">
    <property type="entry name" value="Multidrug efflux transporter AcrB transmembrane domain"/>
    <property type="match status" value="1"/>
</dbReference>
<dbReference type="HAMAP" id="MF_01464_B">
    <property type="entry name" value="SecF_B"/>
    <property type="match status" value="1"/>
</dbReference>
<evidence type="ECO:0000256" key="8">
    <source>
        <dbReference type="ARBA" id="ARBA00023136"/>
    </source>
</evidence>
<evidence type="ECO:0000256" key="1">
    <source>
        <dbReference type="ARBA" id="ARBA00004651"/>
    </source>
</evidence>
<evidence type="ECO:0000256" key="2">
    <source>
        <dbReference type="ARBA" id="ARBA00022448"/>
    </source>
</evidence>
<evidence type="ECO:0000256" key="9">
    <source>
        <dbReference type="HAMAP-Rule" id="MF_01464"/>
    </source>
</evidence>
<dbReference type="InterPro" id="IPR022813">
    <property type="entry name" value="SecD/SecF_arch_bac"/>
</dbReference>
<evidence type="ECO:0000313" key="12">
    <source>
        <dbReference type="EMBL" id="GAA2052934.1"/>
    </source>
</evidence>
<comment type="caution">
    <text evidence="9">Lacks conserved residue(s) required for the propagation of feature annotation.</text>
</comment>
<keyword evidence="4 9" id="KW-0812">Transmembrane</keyword>
<proteinExistence type="inferred from homology"/>
<evidence type="ECO:0000256" key="4">
    <source>
        <dbReference type="ARBA" id="ARBA00022692"/>
    </source>
</evidence>
<dbReference type="InterPro" id="IPR048634">
    <property type="entry name" value="SecD_SecF_C"/>
</dbReference>
<evidence type="ECO:0000259" key="11">
    <source>
        <dbReference type="Pfam" id="PF02355"/>
    </source>
</evidence>
<evidence type="ECO:0000256" key="6">
    <source>
        <dbReference type="ARBA" id="ARBA00022989"/>
    </source>
</evidence>
<feature type="compositionally biased region" description="Acidic residues" evidence="10">
    <location>
        <begin position="349"/>
        <end position="361"/>
    </location>
</feature>
<feature type="transmembrane region" description="Helical" evidence="9">
    <location>
        <begin position="279"/>
        <end position="303"/>
    </location>
</feature>
<feature type="transmembrane region" description="Helical" evidence="9">
    <location>
        <begin position="143"/>
        <end position="162"/>
    </location>
</feature>
<name>A0ABN2V8N1_9ACTN</name>
<dbReference type="EMBL" id="BAAAQN010000055">
    <property type="protein sequence ID" value="GAA2052934.1"/>
    <property type="molecule type" value="Genomic_DNA"/>
</dbReference>
<dbReference type="InterPro" id="IPR005665">
    <property type="entry name" value="SecF_bac"/>
</dbReference>
<gene>
    <name evidence="9 12" type="primary">secF</name>
    <name evidence="12" type="ORF">GCM10009839_70780</name>
</gene>